<reference evidence="2" key="1">
    <citation type="submission" date="2021-03" db="EMBL/GenBank/DDBJ databases">
        <title>Draft genome sequence of rust myrtle Austropuccinia psidii MF-1, a brazilian biotype.</title>
        <authorList>
            <person name="Quecine M.C."/>
            <person name="Pachon D.M.R."/>
            <person name="Bonatelli M.L."/>
            <person name="Correr F.H."/>
            <person name="Franceschini L.M."/>
            <person name="Leite T.F."/>
            <person name="Margarido G.R.A."/>
            <person name="Almeida C.A."/>
            <person name="Ferrarezi J.A."/>
            <person name="Labate C.A."/>
        </authorList>
    </citation>
    <scope>NUCLEOTIDE SEQUENCE</scope>
    <source>
        <strain evidence="2">MF-1</strain>
    </source>
</reference>
<feature type="signal peptide" evidence="1">
    <location>
        <begin position="1"/>
        <end position="18"/>
    </location>
</feature>
<proteinExistence type="predicted"/>
<name>A0A9Q3HNC7_9BASI</name>
<accession>A0A9Q3HNC7</accession>
<comment type="caution">
    <text evidence="2">The sequence shown here is derived from an EMBL/GenBank/DDBJ whole genome shotgun (WGS) entry which is preliminary data.</text>
</comment>
<sequence length="137" mass="14339">MKLTLVCLTVFLAGIVAGLDNPPNYNITCLNGDRVNNPTDFAACQGALDNFRVKNGKLSVPADGVSAKCLMCQITVTSGKGADVPFGWVQYALSYPVFTSKCSGPPMNVALTDPKNAINPIVVSIKAAPGDNTCSKD</sequence>
<gene>
    <name evidence="2" type="ORF">O181_051433</name>
</gene>
<evidence type="ECO:0008006" key="4">
    <source>
        <dbReference type="Google" id="ProtNLM"/>
    </source>
</evidence>
<dbReference type="Proteomes" id="UP000765509">
    <property type="component" value="Unassembled WGS sequence"/>
</dbReference>
<keyword evidence="1" id="KW-0732">Signal</keyword>
<feature type="chain" id="PRO_5040498352" description="Secreted protein" evidence="1">
    <location>
        <begin position="19"/>
        <end position="137"/>
    </location>
</feature>
<keyword evidence="3" id="KW-1185">Reference proteome</keyword>
<evidence type="ECO:0000313" key="2">
    <source>
        <dbReference type="EMBL" id="MBW0511718.1"/>
    </source>
</evidence>
<evidence type="ECO:0000313" key="3">
    <source>
        <dbReference type="Proteomes" id="UP000765509"/>
    </source>
</evidence>
<dbReference type="AlphaFoldDB" id="A0A9Q3HNC7"/>
<evidence type="ECO:0000256" key="1">
    <source>
        <dbReference type="SAM" id="SignalP"/>
    </source>
</evidence>
<protein>
    <recommendedName>
        <fullName evidence="4">Secreted protein</fullName>
    </recommendedName>
</protein>
<dbReference type="EMBL" id="AVOT02022346">
    <property type="protein sequence ID" value="MBW0511718.1"/>
    <property type="molecule type" value="Genomic_DNA"/>
</dbReference>
<organism evidence="2 3">
    <name type="scientific">Austropuccinia psidii MF-1</name>
    <dbReference type="NCBI Taxonomy" id="1389203"/>
    <lineage>
        <taxon>Eukaryota</taxon>
        <taxon>Fungi</taxon>
        <taxon>Dikarya</taxon>
        <taxon>Basidiomycota</taxon>
        <taxon>Pucciniomycotina</taxon>
        <taxon>Pucciniomycetes</taxon>
        <taxon>Pucciniales</taxon>
        <taxon>Sphaerophragmiaceae</taxon>
        <taxon>Austropuccinia</taxon>
    </lineage>
</organism>